<proteinExistence type="predicted"/>
<evidence type="ECO:0000313" key="2">
    <source>
        <dbReference type="Proteomes" id="UP001432062"/>
    </source>
</evidence>
<protein>
    <submittedName>
        <fullName evidence="1">Uncharacterized protein</fullName>
    </submittedName>
</protein>
<sequence length="63" mass="5282">MAGSGCGARTAGGACGSGAAAGGGATDVASGAGGAGASDAKVDWTAALVGAGALVSTGTLVGV</sequence>
<dbReference type="EMBL" id="CP109441">
    <property type="protein sequence ID" value="WUV43564.1"/>
    <property type="molecule type" value="Genomic_DNA"/>
</dbReference>
<reference evidence="1" key="1">
    <citation type="submission" date="2022-10" db="EMBL/GenBank/DDBJ databases">
        <title>The complete genomes of actinobacterial strains from the NBC collection.</title>
        <authorList>
            <person name="Joergensen T.S."/>
            <person name="Alvarez Arevalo M."/>
            <person name="Sterndorff E.B."/>
            <person name="Faurdal D."/>
            <person name="Vuksanovic O."/>
            <person name="Mourched A.-S."/>
            <person name="Charusanti P."/>
            <person name="Shaw S."/>
            <person name="Blin K."/>
            <person name="Weber T."/>
        </authorList>
    </citation>
    <scope>NUCLEOTIDE SEQUENCE</scope>
    <source>
        <strain evidence="1">NBC_01482</strain>
    </source>
</reference>
<dbReference type="RefSeq" id="WP_329406049.1">
    <property type="nucleotide sequence ID" value="NZ_CP109441.1"/>
</dbReference>
<organism evidence="1 2">
    <name type="scientific">Nocardia vinacea</name>
    <dbReference type="NCBI Taxonomy" id="96468"/>
    <lineage>
        <taxon>Bacteria</taxon>
        <taxon>Bacillati</taxon>
        <taxon>Actinomycetota</taxon>
        <taxon>Actinomycetes</taxon>
        <taxon>Mycobacteriales</taxon>
        <taxon>Nocardiaceae</taxon>
        <taxon>Nocardia</taxon>
    </lineage>
</organism>
<keyword evidence="2" id="KW-1185">Reference proteome</keyword>
<evidence type="ECO:0000313" key="1">
    <source>
        <dbReference type="EMBL" id="WUV43564.1"/>
    </source>
</evidence>
<gene>
    <name evidence="1" type="ORF">OG563_30650</name>
</gene>
<name>A0ABZ1YP96_9NOCA</name>
<dbReference type="Proteomes" id="UP001432062">
    <property type="component" value="Chromosome"/>
</dbReference>
<accession>A0ABZ1YP96</accession>